<dbReference type="HAMAP" id="MF_01023">
    <property type="entry name" value="HisC_aminotrans_2"/>
    <property type="match status" value="1"/>
</dbReference>
<comment type="cofactor">
    <cofactor evidence="1 11">
        <name>pyridoxal 5'-phosphate</name>
        <dbReference type="ChEBI" id="CHEBI:597326"/>
    </cofactor>
</comment>
<comment type="catalytic activity">
    <reaction evidence="10 11">
        <text>L-histidinol phosphate + 2-oxoglutarate = 3-(imidazol-4-yl)-2-oxopropyl phosphate + L-glutamate</text>
        <dbReference type="Rhea" id="RHEA:23744"/>
        <dbReference type="ChEBI" id="CHEBI:16810"/>
        <dbReference type="ChEBI" id="CHEBI:29985"/>
        <dbReference type="ChEBI" id="CHEBI:57766"/>
        <dbReference type="ChEBI" id="CHEBI:57980"/>
        <dbReference type="EC" id="2.6.1.9"/>
    </reaction>
</comment>
<evidence type="ECO:0000256" key="4">
    <source>
        <dbReference type="ARBA" id="ARBA00011738"/>
    </source>
</evidence>
<dbReference type="EMBL" id="JACHWY010000001">
    <property type="protein sequence ID" value="MBB3047102.1"/>
    <property type="molecule type" value="Genomic_DNA"/>
</dbReference>
<comment type="similarity">
    <text evidence="3 11">Belongs to the class-II pyridoxal-phosphate-dependent aminotransferase family. Histidinol-phosphate aminotransferase subfamily.</text>
</comment>
<dbReference type="UniPathway" id="UPA00031">
    <property type="reaction ID" value="UER00012"/>
</dbReference>
<name>A0A7W4Z5G6_9GAMM</name>
<evidence type="ECO:0000256" key="10">
    <source>
        <dbReference type="ARBA" id="ARBA00047481"/>
    </source>
</evidence>
<comment type="pathway">
    <text evidence="2 11">Amino-acid biosynthesis; L-histidine biosynthesis; L-histidine from 5-phospho-alpha-D-ribose 1-diphosphate: step 7/9.</text>
</comment>
<evidence type="ECO:0000256" key="1">
    <source>
        <dbReference type="ARBA" id="ARBA00001933"/>
    </source>
</evidence>
<sequence>MTDTTALIERWVRPEIRAIDAYHVPPADGMVKLDAMENPYSWPPEMVADWQQRLEGAALNRYPDATAVKVKEGLRKVMGIADEHDILLGNGSDEIIQLLAMAVAGSGRTLLAPEPGFVMYRMIASFVGMGYCGVPLDENFDLDLPAMLAAIERTQPALVFLAMPNNPTGNLFSADKVEAVIKACPGLVVIDEAYTAFTDADHLPSLQHPNVLVMRTLSKVGLAGLRLGILIGAPAWLHELDKLRLPYNINVLTQVSAEFALDHFAVLTDQTQTIRREREALFSALAAMDGVTCWPSEANFILLRCAAAREVHATMKAAGVLVKCLDGAHPALADCLRFTVGTPDENARMLDAFKAALAA</sequence>
<dbReference type="GO" id="GO:0000105">
    <property type="term" value="P:L-histidine biosynthetic process"/>
    <property type="evidence" value="ECO:0007669"/>
    <property type="project" value="UniProtKB-UniRule"/>
</dbReference>
<dbReference type="PANTHER" id="PTHR42885">
    <property type="entry name" value="HISTIDINOL-PHOSPHATE AMINOTRANSFERASE-RELATED"/>
    <property type="match status" value="1"/>
</dbReference>
<dbReference type="Pfam" id="PF00155">
    <property type="entry name" value="Aminotran_1_2"/>
    <property type="match status" value="1"/>
</dbReference>
<comment type="subunit">
    <text evidence="4 11">Homodimer.</text>
</comment>
<dbReference type="InterPro" id="IPR004839">
    <property type="entry name" value="Aminotransferase_I/II_large"/>
</dbReference>
<proteinExistence type="inferred from homology"/>
<dbReference type="Gene3D" id="3.40.640.10">
    <property type="entry name" value="Type I PLP-dependent aspartate aminotransferase-like (Major domain)"/>
    <property type="match status" value="1"/>
</dbReference>
<dbReference type="PANTHER" id="PTHR42885:SF2">
    <property type="entry name" value="HISTIDINOL-PHOSPHATE AMINOTRANSFERASE"/>
    <property type="match status" value="1"/>
</dbReference>
<feature type="domain" description="Aminotransferase class I/classII large" evidence="12">
    <location>
        <begin position="30"/>
        <end position="352"/>
    </location>
</feature>
<dbReference type="InterPro" id="IPR015422">
    <property type="entry name" value="PyrdxlP-dep_Trfase_small"/>
</dbReference>
<keyword evidence="9 11" id="KW-0368">Histidine biosynthesis</keyword>
<dbReference type="InterPro" id="IPR005861">
    <property type="entry name" value="HisP_aminotrans"/>
</dbReference>
<evidence type="ECO:0000256" key="2">
    <source>
        <dbReference type="ARBA" id="ARBA00005011"/>
    </source>
</evidence>
<evidence type="ECO:0000256" key="3">
    <source>
        <dbReference type="ARBA" id="ARBA00007970"/>
    </source>
</evidence>
<comment type="caution">
    <text evidence="13">The sequence shown here is derived from an EMBL/GenBank/DDBJ whole genome shotgun (WGS) entry which is preliminary data.</text>
</comment>
<dbReference type="EC" id="2.6.1.9" evidence="11"/>
<evidence type="ECO:0000313" key="13">
    <source>
        <dbReference type="EMBL" id="MBB3047102.1"/>
    </source>
</evidence>
<evidence type="ECO:0000259" key="12">
    <source>
        <dbReference type="Pfam" id="PF00155"/>
    </source>
</evidence>
<evidence type="ECO:0000256" key="6">
    <source>
        <dbReference type="ARBA" id="ARBA00022605"/>
    </source>
</evidence>
<accession>A0A7W4Z5G6</accession>
<protein>
    <recommendedName>
        <fullName evidence="11">Histidinol-phosphate aminotransferase</fullName>
        <ecNumber evidence="11">2.6.1.9</ecNumber>
    </recommendedName>
    <alternativeName>
        <fullName evidence="11">Imidazole acetol-phosphate transaminase</fullName>
    </alternativeName>
</protein>
<feature type="modified residue" description="N6-(pyridoxal phosphate)lysine" evidence="11">
    <location>
        <position position="219"/>
    </location>
</feature>
<dbReference type="GO" id="GO:0004400">
    <property type="term" value="F:histidinol-phosphate transaminase activity"/>
    <property type="evidence" value="ECO:0007669"/>
    <property type="project" value="UniProtKB-UniRule"/>
</dbReference>
<dbReference type="InterPro" id="IPR015421">
    <property type="entry name" value="PyrdxlP-dep_Trfase_major"/>
</dbReference>
<organism evidence="13 14">
    <name type="scientific">Litorivivens lipolytica</name>
    <dbReference type="NCBI Taxonomy" id="1524264"/>
    <lineage>
        <taxon>Bacteria</taxon>
        <taxon>Pseudomonadati</taxon>
        <taxon>Pseudomonadota</taxon>
        <taxon>Gammaproteobacteria</taxon>
        <taxon>Litorivivens</taxon>
    </lineage>
</organism>
<dbReference type="Proteomes" id="UP000537130">
    <property type="component" value="Unassembled WGS sequence"/>
</dbReference>
<keyword evidence="8 11" id="KW-0663">Pyridoxal phosphate</keyword>
<evidence type="ECO:0000256" key="11">
    <source>
        <dbReference type="HAMAP-Rule" id="MF_01023"/>
    </source>
</evidence>
<dbReference type="SUPFAM" id="SSF53383">
    <property type="entry name" value="PLP-dependent transferases"/>
    <property type="match status" value="1"/>
</dbReference>
<dbReference type="RefSeq" id="WP_183409744.1">
    <property type="nucleotide sequence ID" value="NZ_JACHWY010000001.1"/>
</dbReference>
<keyword evidence="6 11" id="KW-0028">Amino-acid biosynthesis</keyword>
<evidence type="ECO:0000256" key="8">
    <source>
        <dbReference type="ARBA" id="ARBA00022898"/>
    </source>
</evidence>
<evidence type="ECO:0000256" key="5">
    <source>
        <dbReference type="ARBA" id="ARBA00022576"/>
    </source>
</evidence>
<dbReference type="CDD" id="cd00609">
    <property type="entry name" value="AAT_like"/>
    <property type="match status" value="1"/>
</dbReference>
<dbReference type="NCBIfam" id="TIGR01141">
    <property type="entry name" value="hisC"/>
    <property type="match status" value="1"/>
</dbReference>
<evidence type="ECO:0000256" key="9">
    <source>
        <dbReference type="ARBA" id="ARBA00023102"/>
    </source>
</evidence>
<dbReference type="Gene3D" id="3.90.1150.10">
    <property type="entry name" value="Aspartate Aminotransferase, domain 1"/>
    <property type="match status" value="1"/>
</dbReference>
<dbReference type="GO" id="GO:0030170">
    <property type="term" value="F:pyridoxal phosphate binding"/>
    <property type="evidence" value="ECO:0007669"/>
    <property type="project" value="InterPro"/>
</dbReference>
<keyword evidence="14" id="KW-1185">Reference proteome</keyword>
<gene>
    <name evidence="11" type="primary">hisC</name>
    <name evidence="13" type="ORF">FHR99_001338</name>
</gene>
<evidence type="ECO:0000256" key="7">
    <source>
        <dbReference type="ARBA" id="ARBA00022679"/>
    </source>
</evidence>
<keyword evidence="7 11" id="KW-0808">Transferase</keyword>
<evidence type="ECO:0000313" key="14">
    <source>
        <dbReference type="Proteomes" id="UP000537130"/>
    </source>
</evidence>
<reference evidence="13 14" key="1">
    <citation type="submission" date="2020-08" db="EMBL/GenBank/DDBJ databases">
        <title>Genomic Encyclopedia of Type Strains, Phase III (KMG-III): the genomes of soil and plant-associated and newly described type strains.</title>
        <authorList>
            <person name="Whitman W."/>
        </authorList>
    </citation>
    <scope>NUCLEOTIDE SEQUENCE [LARGE SCALE GENOMIC DNA]</scope>
    <source>
        <strain evidence="13 14">CECT 8654</strain>
    </source>
</reference>
<dbReference type="AlphaFoldDB" id="A0A7W4Z5G6"/>
<keyword evidence="5 11" id="KW-0032">Aminotransferase</keyword>
<dbReference type="InterPro" id="IPR015424">
    <property type="entry name" value="PyrdxlP-dep_Trfase"/>
</dbReference>